<dbReference type="InterPro" id="IPR036390">
    <property type="entry name" value="WH_DNA-bd_sf"/>
</dbReference>
<dbReference type="SFLD" id="SFLDG01083">
    <property type="entry name" value="Uncharacterised_Radical_SAM_Su"/>
    <property type="match status" value="1"/>
</dbReference>
<dbReference type="SFLD" id="SFLDS00029">
    <property type="entry name" value="Radical_SAM"/>
    <property type="match status" value="1"/>
</dbReference>
<dbReference type="InterPro" id="IPR007197">
    <property type="entry name" value="rSAM"/>
</dbReference>
<dbReference type="Pfam" id="PF04055">
    <property type="entry name" value="Radical_SAM"/>
    <property type="match status" value="1"/>
</dbReference>
<dbReference type="InterPro" id="IPR040084">
    <property type="entry name" value="GTPase_Obg"/>
</dbReference>
<keyword evidence="3" id="KW-0949">S-adenosyl-L-methionine</keyword>
<dbReference type="PANTHER" id="PTHR43787">
    <property type="entry name" value="FEMO COFACTOR BIOSYNTHESIS PROTEIN NIFB-RELATED"/>
    <property type="match status" value="1"/>
</dbReference>
<evidence type="ECO:0000256" key="4">
    <source>
        <dbReference type="ARBA" id="ARBA00022723"/>
    </source>
</evidence>
<keyword evidence="6" id="KW-0411">Iron-sulfur</keyword>
<dbReference type="SUPFAM" id="SSF102114">
    <property type="entry name" value="Radical SAM enzymes"/>
    <property type="match status" value="1"/>
</dbReference>
<organism evidence="8 9">
    <name type="scientific">Salinispira pacifica</name>
    <dbReference type="NCBI Taxonomy" id="1307761"/>
    <lineage>
        <taxon>Bacteria</taxon>
        <taxon>Pseudomonadati</taxon>
        <taxon>Spirochaetota</taxon>
        <taxon>Spirochaetia</taxon>
        <taxon>Spirochaetales</taxon>
        <taxon>Spirochaetaceae</taxon>
        <taxon>Salinispira</taxon>
    </lineage>
</organism>
<evidence type="ECO:0000256" key="1">
    <source>
        <dbReference type="ARBA" id="ARBA00001966"/>
    </source>
</evidence>
<proteinExistence type="predicted"/>
<evidence type="ECO:0000256" key="5">
    <source>
        <dbReference type="ARBA" id="ARBA00023004"/>
    </source>
</evidence>
<dbReference type="InterPro" id="IPR058240">
    <property type="entry name" value="rSAM_sf"/>
</dbReference>
<name>V5WFX7_9SPIO</name>
<keyword evidence="5" id="KW-0408">Iron</keyword>
<dbReference type="GO" id="GO:0051539">
    <property type="term" value="F:4 iron, 4 sulfur cluster binding"/>
    <property type="evidence" value="ECO:0007669"/>
    <property type="project" value="UniProtKB-KW"/>
</dbReference>
<keyword evidence="4" id="KW-0479">Metal-binding</keyword>
<comment type="cofactor">
    <cofactor evidence="1">
        <name>[4Fe-4S] cluster</name>
        <dbReference type="ChEBI" id="CHEBI:49883"/>
    </cofactor>
</comment>
<evidence type="ECO:0000313" key="8">
    <source>
        <dbReference type="EMBL" id="AHC14510.1"/>
    </source>
</evidence>
<dbReference type="STRING" id="1307761.L21SP2_1105"/>
<dbReference type="KEGG" id="slr:L21SP2_1105"/>
<dbReference type="Proteomes" id="UP000018680">
    <property type="component" value="Chromosome"/>
</dbReference>
<feature type="domain" description="Radical SAM core" evidence="7">
    <location>
        <begin position="1"/>
        <end position="236"/>
    </location>
</feature>
<dbReference type="PANTHER" id="PTHR43787:SF11">
    <property type="entry name" value="UPF0026 PROTEIN SLR1464"/>
    <property type="match status" value="1"/>
</dbReference>
<gene>
    <name evidence="8" type="ORF">L21SP2_1105</name>
</gene>
<evidence type="ECO:0000313" key="9">
    <source>
        <dbReference type="Proteomes" id="UP000018680"/>
    </source>
</evidence>
<keyword evidence="9" id="KW-1185">Reference proteome</keyword>
<dbReference type="EMBL" id="CP006939">
    <property type="protein sequence ID" value="AHC14510.1"/>
    <property type="molecule type" value="Genomic_DNA"/>
</dbReference>
<evidence type="ECO:0000256" key="3">
    <source>
        <dbReference type="ARBA" id="ARBA00022691"/>
    </source>
</evidence>
<dbReference type="Gene3D" id="3.20.20.70">
    <property type="entry name" value="Aldolase class I"/>
    <property type="match status" value="1"/>
</dbReference>
<dbReference type="HOGENOM" id="CLU_058377_0_0_12"/>
<sequence>MSLGIDLVPKKVCSLDCVYCEVGKTTKLTLERMEYIRYDRVISELEQCLKGTPRIDFITFSGSGEPTLNSRIGDVLTWIKTHYPGLRTAILTNGTLLSDPEVRESILAADVILPSLDAASQKVFERINRPTAELDVAACIQGVMDLRKEFTGEVWLEVLFLKGFNDSKDELDLLKTAIKNIDPDRVQLNTLDRPGVVADLIPLSVQDLQDIREYWNMPNVEIIALPQDRSAIESYDGDVESAILETIARRPCTLEDLHAFLGIHTNEINKYLGTLEAKGQITSVTLDRGVFFTAT</sequence>
<evidence type="ECO:0000256" key="2">
    <source>
        <dbReference type="ARBA" id="ARBA00022485"/>
    </source>
</evidence>
<dbReference type="SUPFAM" id="SSF46785">
    <property type="entry name" value="Winged helix' DNA-binding domain"/>
    <property type="match status" value="1"/>
</dbReference>
<protein>
    <submittedName>
        <fullName evidence="8">Fe-S oxidoreductase</fullName>
    </submittedName>
</protein>
<dbReference type="InterPro" id="IPR013785">
    <property type="entry name" value="Aldolase_TIM"/>
</dbReference>
<dbReference type="GO" id="GO:0003824">
    <property type="term" value="F:catalytic activity"/>
    <property type="evidence" value="ECO:0007669"/>
    <property type="project" value="InterPro"/>
</dbReference>
<dbReference type="eggNOG" id="COG0731">
    <property type="taxonomic scope" value="Bacteria"/>
</dbReference>
<dbReference type="AlphaFoldDB" id="V5WFX7"/>
<keyword evidence="2" id="KW-0004">4Fe-4S</keyword>
<dbReference type="PROSITE" id="PS51918">
    <property type="entry name" value="RADICAL_SAM"/>
    <property type="match status" value="1"/>
</dbReference>
<evidence type="ECO:0000256" key="6">
    <source>
        <dbReference type="ARBA" id="ARBA00023014"/>
    </source>
</evidence>
<reference evidence="8 9" key="1">
    <citation type="journal article" date="2015" name="Stand. Genomic Sci.">
        <title>Complete genome sequence and description of Salinispira pacifica gen. nov., sp. nov., a novel spirochaete isolated form a hypersaline microbial mat.</title>
        <authorList>
            <person name="Ben Hania W."/>
            <person name="Joseph M."/>
            <person name="Schumann P."/>
            <person name="Bunk B."/>
            <person name="Fiebig A."/>
            <person name="Sproer C."/>
            <person name="Klenk H.P."/>
            <person name="Fardeau M.L."/>
            <person name="Spring S."/>
        </authorList>
    </citation>
    <scope>NUCLEOTIDE SEQUENCE [LARGE SCALE GENOMIC DNA]</scope>
    <source>
        <strain evidence="8 9">L21-RPul-D2</strain>
    </source>
</reference>
<dbReference type="GO" id="GO:0046872">
    <property type="term" value="F:metal ion binding"/>
    <property type="evidence" value="ECO:0007669"/>
    <property type="project" value="UniProtKB-KW"/>
</dbReference>
<dbReference type="CDD" id="cd01335">
    <property type="entry name" value="Radical_SAM"/>
    <property type="match status" value="1"/>
</dbReference>
<accession>V5WFX7</accession>
<evidence type="ECO:0000259" key="7">
    <source>
        <dbReference type="PROSITE" id="PS51918"/>
    </source>
</evidence>